<dbReference type="InterPro" id="IPR052262">
    <property type="entry name" value="E2F-SERTA_domain_protein"/>
</dbReference>
<protein>
    <submittedName>
        <fullName evidence="4">Uncharacterized protein LOC105424690</fullName>
    </submittedName>
</protein>
<evidence type="ECO:0000313" key="4">
    <source>
        <dbReference type="RefSeq" id="XP_011633352.1"/>
    </source>
</evidence>
<evidence type="ECO:0000259" key="2">
    <source>
        <dbReference type="PROSITE" id="PS51053"/>
    </source>
</evidence>
<name>A0A6I9W0W8_9HYME</name>
<proteinExistence type="predicted"/>
<feature type="compositionally biased region" description="Basic and acidic residues" evidence="1">
    <location>
        <begin position="167"/>
        <end position="179"/>
    </location>
</feature>
<dbReference type="GO" id="GO:0005634">
    <property type="term" value="C:nucleus"/>
    <property type="evidence" value="ECO:0007669"/>
    <property type="project" value="TreeGrafter"/>
</dbReference>
<feature type="domain" description="SERTA" evidence="2">
    <location>
        <begin position="85"/>
        <end position="131"/>
    </location>
</feature>
<dbReference type="KEGG" id="pbar:105424690"/>
<dbReference type="OrthoDB" id="5976204at2759"/>
<dbReference type="InterPro" id="IPR009263">
    <property type="entry name" value="SERTA_dom"/>
</dbReference>
<sequence length="368" mass="41424">MPENQILSFSLFPPRFLFHARRTRTQVQVQVSRITSHKRVSLNDVVTIGDDGKKINTKRNSKMRLEEDLVIRRSRPTMISAKYRAREERRRLLKISAGKLRRIEDPEASLCRSVLINNALRRLQRENRDEKTRSYGTLPMVASYMDDASKENTIAGNLIADVTDEETSSRKRLADDSRNDGFNSKRHRHDDDLDLQDDVFSDFYILPPTPRLLSHIDEIQPEPVASHLNGNHHLGFTEDRLNGGAADVRSNGSILGTGGTSTTNGIGSDASCHSVLFPVVGDLDDASAQLSRPGADIMEVADVVDPDRLCDFSRFADSAKTLEERLAELQSLDEHFDLTKFERNNNQSCGRAFHDIQTFHSLVPGLET</sequence>
<accession>A0A6I9W0W8</accession>
<evidence type="ECO:0000313" key="3">
    <source>
        <dbReference type="Proteomes" id="UP000504615"/>
    </source>
</evidence>
<dbReference type="AlphaFoldDB" id="A0A6I9W0W8"/>
<dbReference type="Proteomes" id="UP000504615">
    <property type="component" value="Unplaced"/>
</dbReference>
<organism evidence="3 4">
    <name type="scientific">Pogonomyrmex barbatus</name>
    <name type="common">red harvester ant</name>
    <dbReference type="NCBI Taxonomy" id="144034"/>
    <lineage>
        <taxon>Eukaryota</taxon>
        <taxon>Metazoa</taxon>
        <taxon>Ecdysozoa</taxon>
        <taxon>Arthropoda</taxon>
        <taxon>Hexapoda</taxon>
        <taxon>Insecta</taxon>
        <taxon>Pterygota</taxon>
        <taxon>Neoptera</taxon>
        <taxon>Endopterygota</taxon>
        <taxon>Hymenoptera</taxon>
        <taxon>Apocrita</taxon>
        <taxon>Aculeata</taxon>
        <taxon>Formicoidea</taxon>
        <taxon>Formicidae</taxon>
        <taxon>Myrmicinae</taxon>
        <taxon>Pogonomyrmex</taxon>
    </lineage>
</organism>
<dbReference type="PANTHER" id="PTHR16277">
    <property type="entry name" value="CELL DIVISION CYCLE ASSOCIATED PROTEIN 4/SERTA DOMAIN-CONTAINING PROTEIN 2"/>
    <property type="match status" value="1"/>
</dbReference>
<dbReference type="RefSeq" id="XP_011633352.1">
    <property type="nucleotide sequence ID" value="XM_011635050.1"/>
</dbReference>
<keyword evidence="3" id="KW-1185">Reference proteome</keyword>
<dbReference type="PROSITE" id="PS51053">
    <property type="entry name" value="SERTA"/>
    <property type="match status" value="1"/>
</dbReference>
<evidence type="ECO:0000256" key="1">
    <source>
        <dbReference type="SAM" id="MobiDB-lite"/>
    </source>
</evidence>
<dbReference type="Pfam" id="PF06031">
    <property type="entry name" value="SERTA"/>
    <property type="match status" value="1"/>
</dbReference>
<feature type="region of interest" description="Disordered" evidence="1">
    <location>
        <begin position="165"/>
        <end position="190"/>
    </location>
</feature>
<gene>
    <name evidence="4" type="primary">LOC105424690</name>
</gene>
<dbReference type="GeneID" id="105424690"/>
<dbReference type="PANTHER" id="PTHR16277:SF7">
    <property type="entry name" value="RE12330P"/>
    <property type="match status" value="1"/>
</dbReference>
<reference evidence="4" key="1">
    <citation type="submission" date="2025-08" db="UniProtKB">
        <authorList>
            <consortium name="RefSeq"/>
        </authorList>
    </citation>
    <scope>IDENTIFICATION</scope>
</reference>